<reference evidence="2" key="1">
    <citation type="submission" date="2021-01" db="EMBL/GenBank/DDBJ databases">
        <authorList>
            <person name="Corre E."/>
            <person name="Pelletier E."/>
            <person name="Niang G."/>
            <person name="Scheremetjew M."/>
            <person name="Finn R."/>
            <person name="Kale V."/>
            <person name="Holt S."/>
            <person name="Cochrane G."/>
            <person name="Meng A."/>
            <person name="Brown T."/>
            <person name="Cohen L."/>
        </authorList>
    </citation>
    <scope>NUCLEOTIDE SEQUENCE</scope>
    <source>
        <strain evidence="2">CCMP281</strain>
    </source>
</reference>
<name>A0A7S3EUF3_9EUKA</name>
<accession>A0A7S3EUF3</accession>
<gene>
    <name evidence="2" type="ORF">HERI1096_LOCUS5925</name>
</gene>
<dbReference type="AlphaFoldDB" id="A0A7S3EUF3"/>
<protein>
    <submittedName>
        <fullName evidence="2">Uncharacterized protein</fullName>
    </submittedName>
</protein>
<sequence>MERETRIPSTHADEQFENASQRSVPIACKGGQDSPGYSGTPPTGVAIGSLKWGLQWSGVRFQCCHHDTAGACVRVWGWWRARARARGACVCVCVWWVVV</sequence>
<dbReference type="EMBL" id="HBHX01010698">
    <property type="protein sequence ID" value="CAE0105267.1"/>
    <property type="molecule type" value="Transcribed_RNA"/>
</dbReference>
<organism evidence="2">
    <name type="scientific">Haptolina ericina</name>
    <dbReference type="NCBI Taxonomy" id="156174"/>
    <lineage>
        <taxon>Eukaryota</taxon>
        <taxon>Haptista</taxon>
        <taxon>Haptophyta</taxon>
        <taxon>Prymnesiophyceae</taxon>
        <taxon>Prymnesiales</taxon>
        <taxon>Prymnesiaceae</taxon>
        <taxon>Haptolina</taxon>
    </lineage>
</organism>
<evidence type="ECO:0000256" key="1">
    <source>
        <dbReference type="SAM" id="MobiDB-lite"/>
    </source>
</evidence>
<feature type="region of interest" description="Disordered" evidence="1">
    <location>
        <begin position="1"/>
        <end position="42"/>
    </location>
</feature>
<proteinExistence type="predicted"/>
<evidence type="ECO:0000313" key="2">
    <source>
        <dbReference type="EMBL" id="CAE0105267.1"/>
    </source>
</evidence>
<feature type="compositionally biased region" description="Basic and acidic residues" evidence="1">
    <location>
        <begin position="1"/>
        <end position="14"/>
    </location>
</feature>